<dbReference type="GO" id="GO:0001510">
    <property type="term" value="P:RNA methylation"/>
    <property type="evidence" value="ECO:0007669"/>
    <property type="project" value="InterPro"/>
</dbReference>
<organism evidence="9">
    <name type="scientific">uncultured marine group II/III euryarchaeote AD1000_11_G05</name>
    <dbReference type="NCBI Taxonomy" id="1457723"/>
    <lineage>
        <taxon>Archaea</taxon>
        <taxon>Methanobacteriati</taxon>
        <taxon>Methanobacteriota</taxon>
        <taxon>environmental samples</taxon>
    </lineage>
</organism>
<gene>
    <name evidence="9" type="primary">NSUN2</name>
</gene>
<name>A0A075FPQ0_9EURY</name>
<dbReference type="InterPro" id="IPR001678">
    <property type="entry name" value="MeTrfase_RsmB-F_NOP2_dom"/>
</dbReference>
<feature type="region of interest" description="Disordered" evidence="7">
    <location>
        <begin position="365"/>
        <end position="402"/>
    </location>
</feature>
<evidence type="ECO:0000259" key="8">
    <source>
        <dbReference type="PROSITE" id="PS51686"/>
    </source>
</evidence>
<proteinExistence type="inferred from homology"/>
<reference evidence="9" key="1">
    <citation type="journal article" date="2014" name="Genome Biol. Evol.">
        <title>Pangenome evidence for extensive interdomain horizontal transfer affecting lineage core and shell genes in uncultured planktonic thaumarchaeota and euryarchaeota.</title>
        <authorList>
            <person name="Deschamps P."/>
            <person name="Zivanovic Y."/>
            <person name="Moreira D."/>
            <person name="Rodriguez-Valera F."/>
            <person name="Lopez-Garcia P."/>
        </authorList>
    </citation>
    <scope>NUCLEOTIDE SEQUENCE</scope>
</reference>
<dbReference type="Gene3D" id="3.40.50.150">
    <property type="entry name" value="Vaccinia Virus protein VP39"/>
    <property type="match status" value="1"/>
</dbReference>
<accession>A0A075FPQ0</accession>
<feature type="binding site" evidence="6">
    <location>
        <position position="197"/>
    </location>
    <ligand>
        <name>S-adenosyl-L-methionine</name>
        <dbReference type="ChEBI" id="CHEBI:59789"/>
    </ligand>
</feature>
<dbReference type="PRINTS" id="PR02008">
    <property type="entry name" value="RCMTFAMILY"/>
</dbReference>
<dbReference type="Pfam" id="PF01189">
    <property type="entry name" value="Methyltr_RsmB-F"/>
    <property type="match status" value="1"/>
</dbReference>
<keyword evidence="2 6" id="KW-0489">Methyltransferase</keyword>
<dbReference type="InterPro" id="IPR049560">
    <property type="entry name" value="MeTrfase_RsmB-F_NOP2_cat"/>
</dbReference>
<feature type="active site" description="Nucleophile" evidence="6">
    <location>
        <position position="268"/>
    </location>
</feature>
<dbReference type="PROSITE" id="PS51686">
    <property type="entry name" value="SAM_MT_RSMB_NOP"/>
    <property type="match status" value="1"/>
</dbReference>
<dbReference type="InterPro" id="IPR023267">
    <property type="entry name" value="RCMT"/>
</dbReference>
<sequence>MTRRYRAVDFYRGHPEDVGQGDVPWSQMARDSVLLRAVSNWREDSEVWLRGSFDRLPETVRVNPLRADRDWTEGWLKRIGSKRIAWFGEPGSAWELPFERGSADGEVKQVLNALHETGRLTRQEASSMLPVLALGARPGHVVLDMCASPGSKTTQIAEHLGDSGLVLANEIVNSRVNMLVTNVQRHSSRSMAVIHHDGRHLPRVPESGFDRILVDAPCTGSGTTRKNPDVWGRWLPSGGRSLHDLQVALLTKASALLKPGGRIVYSTCSLDPVEDEAVVAEVLRSSDSMSLLPTSPLLAGVPGEQGRAEWSTIDDEGAPSEEEVPNSMLPPEEEDIAKQLALCMRVWNDSIGGGGFFLAVLEKSSDAPSRPVPDNVSVLDSEDVKPDAANSPQPLPESLSSSVESTWGELSEDLWVRGKRLLLSTPEARVVWESSRSRRGGRIRVPGGRWRPLRVMHLGLNAAMLRDGEVERVVAGAARVLGPRLPGASCEVDGVLIDTLLEEGGAPIEGGVPGDIKGGLILVDSGNGDCLPVWVGGRISLMLGGSERLLLALQRGLTFNQNEGE</sequence>
<dbReference type="InterPro" id="IPR029063">
    <property type="entry name" value="SAM-dependent_MTases_sf"/>
</dbReference>
<evidence type="ECO:0000256" key="7">
    <source>
        <dbReference type="SAM" id="MobiDB-lite"/>
    </source>
</evidence>
<dbReference type="GO" id="GO:0008173">
    <property type="term" value="F:RNA methyltransferase activity"/>
    <property type="evidence" value="ECO:0007669"/>
    <property type="project" value="InterPro"/>
</dbReference>
<dbReference type="SUPFAM" id="SSF53335">
    <property type="entry name" value="S-adenosyl-L-methionine-dependent methyltransferases"/>
    <property type="match status" value="1"/>
</dbReference>
<dbReference type="AlphaFoldDB" id="A0A075FPQ0"/>
<keyword evidence="5 6" id="KW-0694">RNA-binding</keyword>
<keyword evidence="4 6" id="KW-0949">S-adenosyl-L-methionine</keyword>
<evidence type="ECO:0000256" key="5">
    <source>
        <dbReference type="ARBA" id="ARBA00022884"/>
    </source>
</evidence>
<dbReference type="EC" id="2.1.1.203" evidence="9"/>
<evidence type="ECO:0000256" key="4">
    <source>
        <dbReference type="ARBA" id="ARBA00022691"/>
    </source>
</evidence>
<feature type="binding site" evidence="6">
    <location>
        <position position="170"/>
    </location>
    <ligand>
        <name>S-adenosyl-L-methionine</name>
        <dbReference type="ChEBI" id="CHEBI:59789"/>
    </ligand>
</feature>
<feature type="domain" description="SAM-dependent MTase RsmB/NOP-type" evidence="8">
    <location>
        <begin position="48"/>
        <end position="364"/>
    </location>
</feature>
<dbReference type="GO" id="GO:0003723">
    <property type="term" value="F:RNA binding"/>
    <property type="evidence" value="ECO:0007669"/>
    <property type="project" value="UniProtKB-UniRule"/>
</dbReference>
<evidence type="ECO:0000256" key="2">
    <source>
        <dbReference type="ARBA" id="ARBA00022603"/>
    </source>
</evidence>
<evidence type="ECO:0000256" key="1">
    <source>
        <dbReference type="ARBA" id="ARBA00007494"/>
    </source>
</evidence>
<dbReference type="PANTHER" id="PTHR22808:SF1">
    <property type="entry name" value="RNA CYTOSINE-C(5)-METHYLTRANSFERASE NSUN2-RELATED"/>
    <property type="match status" value="1"/>
</dbReference>
<dbReference type="PROSITE" id="PS01153">
    <property type="entry name" value="NOL1_NOP2_SUN"/>
    <property type="match status" value="1"/>
</dbReference>
<dbReference type="PANTHER" id="PTHR22808">
    <property type="entry name" value="NCL1 YEAST -RELATED NOL1/NOP2/FMU SUN DOMAIN-CONTAINING"/>
    <property type="match status" value="1"/>
</dbReference>
<dbReference type="CDD" id="cd02440">
    <property type="entry name" value="AdoMet_MTases"/>
    <property type="match status" value="1"/>
</dbReference>
<dbReference type="EMBL" id="KF900339">
    <property type="protein sequence ID" value="AIE91481.1"/>
    <property type="molecule type" value="Genomic_DNA"/>
</dbReference>
<keyword evidence="3 6" id="KW-0808">Transferase</keyword>
<protein>
    <submittedName>
        <fullName evidence="9">tRNA and rRNA cytosine-C5-methylase family protein (NSUN2)</fullName>
        <ecNumber evidence="9">2.1.1.203</ecNumber>
    </submittedName>
</protein>
<evidence type="ECO:0000256" key="3">
    <source>
        <dbReference type="ARBA" id="ARBA00022679"/>
    </source>
</evidence>
<dbReference type="InterPro" id="IPR018314">
    <property type="entry name" value="RsmB/NOL1/NOP2-like_CS"/>
</dbReference>
<evidence type="ECO:0000313" key="9">
    <source>
        <dbReference type="EMBL" id="AIE91481.1"/>
    </source>
</evidence>
<evidence type="ECO:0000256" key="6">
    <source>
        <dbReference type="PROSITE-ProRule" id="PRU01023"/>
    </source>
</evidence>
<comment type="similarity">
    <text evidence="1 6">Belongs to the class I-like SAM-binding methyltransferase superfamily. RsmB/NOP family.</text>
</comment>
<feature type="binding site" evidence="6">
    <location>
        <position position="215"/>
    </location>
    <ligand>
        <name>S-adenosyl-L-methionine</name>
        <dbReference type="ChEBI" id="CHEBI:59789"/>
    </ligand>
</feature>
<comment type="caution">
    <text evidence="6">Lacks conserved residue(s) required for the propagation of feature annotation.</text>
</comment>